<feature type="transmembrane region" description="Helical" evidence="1">
    <location>
        <begin position="198"/>
        <end position="215"/>
    </location>
</feature>
<dbReference type="AlphaFoldDB" id="A0A1J1GK39"/>
<feature type="transmembrane region" description="Helical" evidence="1">
    <location>
        <begin position="166"/>
        <end position="192"/>
    </location>
</feature>
<evidence type="ECO:0000313" key="3">
    <source>
        <dbReference type="Proteomes" id="UP000220158"/>
    </source>
</evidence>
<dbReference type="KEGG" id="prel:PRELSG_0024800"/>
<evidence type="ECO:0000313" key="2">
    <source>
        <dbReference type="EMBL" id="CRG84687.1"/>
    </source>
</evidence>
<dbReference type="EMBL" id="CVMU01000179">
    <property type="protein sequence ID" value="CRG84687.1"/>
    <property type="molecule type" value="Genomic_DNA"/>
</dbReference>
<dbReference type="GeneID" id="39734174"/>
<gene>
    <name evidence="2" type="ORF">PRELSG_0024800</name>
</gene>
<keyword evidence="1" id="KW-1133">Transmembrane helix</keyword>
<keyword evidence="1" id="KW-0812">Transmembrane</keyword>
<accession>A0A1J1GK39</accession>
<organism evidence="2 3">
    <name type="scientific">Plasmodium relictum</name>
    <dbReference type="NCBI Taxonomy" id="85471"/>
    <lineage>
        <taxon>Eukaryota</taxon>
        <taxon>Sar</taxon>
        <taxon>Alveolata</taxon>
        <taxon>Apicomplexa</taxon>
        <taxon>Aconoidasida</taxon>
        <taxon>Haemosporida</taxon>
        <taxon>Plasmodiidae</taxon>
        <taxon>Plasmodium</taxon>
        <taxon>Plasmodium (Haemamoeba)</taxon>
    </lineage>
</organism>
<proteinExistence type="predicted"/>
<reference evidence="2 3" key="1">
    <citation type="submission" date="2015-04" db="EMBL/GenBank/DDBJ databases">
        <authorList>
            <consortium name="Pathogen Informatics"/>
        </authorList>
    </citation>
    <scope>NUCLEOTIDE SEQUENCE [LARGE SCALE GENOMIC DNA]</scope>
    <source>
        <strain evidence="2 3">SGS1</strain>
    </source>
</reference>
<keyword evidence="3" id="KW-1185">Reference proteome</keyword>
<dbReference type="RefSeq" id="XP_028531125.1">
    <property type="nucleotide sequence ID" value="XM_028675257.1"/>
</dbReference>
<sequence>MNRKNKIMLIPSIRMHPMYYYRVSKDLITTDVSTLKLCSKREKKNLLYFLMKSFIFILLIWILKFYNNWDSYKSWNHENGLKNVLDLGYKRSLAESNDAIKQTKKGLNYHDQHDILETYSESRNEKNEIEENIDVEQEGEIETERKNQNVKLIERTLDKCKSNLKLFLLGFSILLSLLSLVLYTFFFLFEIYSIESPSFILFTLCHLIISTLLILERIEIKYVKKFK</sequence>
<dbReference type="VEuPathDB" id="PlasmoDB:PRELSG_0024800"/>
<feature type="transmembrane region" description="Helical" evidence="1">
    <location>
        <begin position="46"/>
        <end position="66"/>
    </location>
</feature>
<evidence type="ECO:0000256" key="1">
    <source>
        <dbReference type="SAM" id="Phobius"/>
    </source>
</evidence>
<dbReference type="Proteomes" id="UP000220158">
    <property type="component" value="Unassembled WGS sequence"/>
</dbReference>
<keyword evidence="1" id="KW-0472">Membrane</keyword>
<protein>
    <submittedName>
        <fullName evidence="2">Fam-h protein</fullName>
    </submittedName>
</protein>
<name>A0A1J1GK39_PLARL</name>